<dbReference type="Proteomes" id="UP001574170">
    <property type="component" value="Unassembled WGS sequence"/>
</dbReference>
<accession>A0ABV4TLG7</accession>
<proteinExistence type="predicted"/>
<feature type="domain" description="TerB-C" evidence="1">
    <location>
        <begin position="508"/>
        <end position="652"/>
    </location>
</feature>
<evidence type="ECO:0000313" key="2">
    <source>
        <dbReference type="EMBL" id="MFA9194961.1"/>
    </source>
</evidence>
<name>A0ABV4TLG7_9FLAO</name>
<evidence type="ECO:0000313" key="3">
    <source>
        <dbReference type="Proteomes" id="UP001574170"/>
    </source>
</evidence>
<reference evidence="2 3" key="1">
    <citation type="submission" date="2024-04" db="EMBL/GenBank/DDBJ databases">
        <title>New Clade of Flavobacterium.</title>
        <authorList>
            <person name="Matos L."/>
            <person name="Proenca D.N."/>
            <person name="Fransisco R.M."/>
            <person name="Chung A.P."/>
            <person name="Maccario L."/>
            <person name="Sorensen S.J."/>
            <person name="Morais P.V."/>
        </authorList>
    </citation>
    <scope>NUCLEOTIDE SEQUENCE [LARGE SCALE GENOMIC DNA]</scope>
    <source>
        <strain evidence="2 3">FBOR7N2.3</strain>
    </source>
</reference>
<sequence length="655" mass="77291">MMTIFIIAIIIFIIYIASSKDENYKNNNVSSNNNTYKSDQVIRNELIQILNKNIKVSVTITNSLNGNIKDESIIDVTGQSTKINSNIVLVKYVLGIPQWPIQYEYEYKYAEINNASIKQKEFYRIFKNSFLNGIYYDLEGSTNYAFILLNDLQNEYYNHKDLSTLESQFNILGKYYPKTKSYTDSFLSKRREKENILEFKNTNVYSNDNYYDDYWKLGNKFKDKLKLNKEEVKLLNAIYNPYNTFFNIEYCGLEILKLYIAVILALKNKYIQEEMTLDEQFLAVADIIARKQFRYRNGSENYKYCIDTASNAFYSHIFKCSENAVREFYGHKRKLNTDNYYTNVEAKTEFEIKILLKVTELLPTLISKVSQPDIDTEIELYALNTNRWKIKFEQLTSNYNDNPKEFIDSIISLGKLNKKNPSVENIFFEASKFIAKYDKEASLCLYIHYLHHDLKSATFDNKQHTKTIQKSLFKTNEQLHDFEKIISELIKDKDLEKALKQIPEIYKIKRKKIQLNRDSIKEVLEQHSETVELLNEYLKDDFEDENNSIKSQEISNEEIQIEIIQKSEKVYQSAFVSELTFTAIHTTALELFAKSNFSIPQNEFEIFAKSKGVFKNQLIESINDTCYEFLDDVLIEEEDDYYTINTDYFQRISIK</sequence>
<dbReference type="EMBL" id="JBCFQK010000015">
    <property type="protein sequence ID" value="MFA9194961.1"/>
    <property type="molecule type" value="Genomic_DNA"/>
</dbReference>
<dbReference type="Pfam" id="PF15615">
    <property type="entry name" value="TerB_C"/>
    <property type="match status" value="1"/>
</dbReference>
<gene>
    <name evidence="2" type="ORF">AAGV33_11150</name>
</gene>
<organism evidence="2 3">
    <name type="scientific">Flavobacterium magnesitis</name>
    <dbReference type="NCBI Taxonomy" id="3138077"/>
    <lineage>
        <taxon>Bacteria</taxon>
        <taxon>Pseudomonadati</taxon>
        <taxon>Bacteroidota</taxon>
        <taxon>Flavobacteriia</taxon>
        <taxon>Flavobacteriales</taxon>
        <taxon>Flavobacteriaceae</taxon>
        <taxon>Flavobacterium</taxon>
    </lineage>
</organism>
<dbReference type="InterPro" id="IPR028932">
    <property type="entry name" value="TerB-C"/>
</dbReference>
<dbReference type="RefSeq" id="WP_373392099.1">
    <property type="nucleotide sequence ID" value="NZ_JBCFQK010000015.1"/>
</dbReference>
<comment type="caution">
    <text evidence="2">The sequence shown here is derived from an EMBL/GenBank/DDBJ whole genome shotgun (WGS) entry which is preliminary data.</text>
</comment>
<evidence type="ECO:0000259" key="1">
    <source>
        <dbReference type="Pfam" id="PF15615"/>
    </source>
</evidence>
<protein>
    <submittedName>
        <fullName evidence="2">Tellurite resistance TerB C-terminal domain-containing protein</fullName>
    </submittedName>
</protein>
<keyword evidence="3" id="KW-1185">Reference proteome</keyword>